<evidence type="ECO:0000313" key="3">
    <source>
        <dbReference type="Proteomes" id="UP001221898"/>
    </source>
</evidence>
<dbReference type="EMBL" id="JAINUG010000013">
    <property type="protein sequence ID" value="KAJ8414315.1"/>
    <property type="molecule type" value="Genomic_DNA"/>
</dbReference>
<name>A0AAD7WZ38_9TELE</name>
<reference evidence="2" key="1">
    <citation type="journal article" date="2023" name="Science">
        <title>Genome structures resolve the early diversification of teleost fishes.</title>
        <authorList>
            <person name="Parey E."/>
            <person name="Louis A."/>
            <person name="Montfort J."/>
            <person name="Bouchez O."/>
            <person name="Roques C."/>
            <person name="Iampietro C."/>
            <person name="Lluch J."/>
            <person name="Castinel A."/>
            <person name="Donnadieu C."/>
            <person name="Desvignes T."/>
            <person name="Floi Bucao C."/>
            <person name="Jouanno E."/>
            <person name="Wen M."/>
            <person name="Mejri S."/>
            <person name="Dirks R."/>
            <person name="Jansen H."/>
            <person name="Henkel C."/>
            <person name="Chen W.J."/>
            <person name="Zahm M."/>
            <person name="Cabau C."/>
            <person name="Klopp C."/>
            <person name="Thompson A.W."/>
            <person name="Robinson-Rechavi M."/>
            <person name="Braasch I."/>
            <person name="Lecointre G."/>
            <person name="Bobe J."/>
            <person name="Postlethwait J.H."/>
            <person name="Berthelot C."/>
            <person name="Roest Crollius H."/>
            <person name="Guiguen Y."/>
        </authorList>
    </citation>
    <scope>NUCLEOTIDE SEQUENCE</scope>
    <source>
        <strain evidence="2">NC1722</strain>
    </source>
</reference>
<organism evidence="2 3">
    <name type="scientific">Aldrovandia affinis</name>
    <dbReference type="NCBI Taxonomy" id="143900"/>
    <lineage>
        <taxon>Eukaryota</taxon>
        <taxon>Metazoa</taxon>
        <taxon>Chordata</taxon>
        <taxon>Craniata</taxon>
        <taxon>Vertebrata</taxon>
        <taxon>Euteleostomi</taxon>
        <taxon>Actinopterygii</taxon>
        <taxon>Neopterygii</taxon>
        <taxon>Teleostei</taxon>
        <taxon>Notacanthiformes</taxon>
        <taxon>Halosauridae</taxon>
        <taxon>Aldrovandia</taxon>
    </lineage>
</organism>
<comment type="caution">
    <text evidence="2">The sequence shown here is derived from an EMBL/GenBank/DDBJ whole genome shotgun (WGS) entry which is preliminary data.</text>
</comment>
<accession>A0AAD7WZ38</accession>
<gene>
    <name evidence="2" type="ORF">AAFF_G00051850</name>
</gene>
<proteinExistence type="predicted"/>
<sequence>MRVRSERKRSHSAGIQLCEAVQCLDGRHCVMVNRCCGISAELPVERQLCPSVGVGARHTVWHGAWDGVAGVEDSEGESQGPLRRKAGTSPPHPPRPPHVWRGRTLAQSAPLVGNTGDRCRAGGCVTVAVPQ</sequence>
<keyword evidence="3" id="KW-1185">Reference proteome</keyword>
<feature type="region of interest" description="Disordered" evidence="1">
    <location>
        <begin position="68"/>
        <end position="102"/>
    </location>
</feature>
<dbReference type="Proteomes" id="UP001221898">
    <property type="component" value="Unassembled WGS sequence"/>
</dbReference>
<dbReference type="AlphaFoldDB" id="A0AAD7WZ38"/>
<protein>
    <submittedName>
        <fullName evidence="2">Uncharacterized protein</fullName>
    </submittedName>
</protein>
<evidence type="ECO:0000256" key="1">
    <source>
        <dbReference type="SAM" id="MobiDB-lite"/>
    </source>
</evidence>
<evidence type="ECO:0000313" key="2">
    <source>
        <dbReference type="EMBL" id="KAJ8414315.1"/>
    </source>
</evidence>